<name>A0ABM4D2P6_HYDVU</name>
<reference evidence="3" key="1">
    <citation type="submission" date="2025-08" db="UniProtKB">
        <authorList>
            <consortium name="RefSeq"/>
        </authorList>
    </citation>
    <scope>IDENTIFICATION</scope>
</reference>
<dbReference type="GeneID" id="124807920"/>
<accession>A0ABM4D2P6</accession>
<dbReference type="SUPFAM" id="SSF52200">
    <property type="entry name" value="Toll/Interleukin receptor TIR domain"/>
    <property type="match status" value="2"/>
</dbReference>
<dbReference type="InterPro" id="IPR000157">
    <property type="entry name" value="TIR_dom"/>
</dbReference>
<dbReference type="InterPro" id="IPR013087">
    <property type="entry name" value="Znf_C2H2_type"/>
</dbReference>
<gene>
    <name evidence="3" type="primary">LOC124807920</name>
</gene>
<dbReference type="SMART" id="SM00255">
    <property type="entry name" value="TIR"/>
    <property type="match status" value="1"/>
</dbReference>
<evidence type="ECO:0000313" key="2">
    <source>
        <dbReference type="Proteomes" id="UP001652625"/>
    </source>
</evidence>
<dbReference type="Gene3D" id="3.40.50.10140">
    <property type="entry name" value="Toll/interleukin-1 receptor homology (TIR) domain"/>
    <property type="match status" value="2"/>
</dbReference>
<feature type="domain" description="TIR" evidence="1">
    <location>
        <begin position="478"/>
        <end position="634"/>
    </location>
</feature>
<dbReference type="SMART" id="SM00355">
    <property type="entry name" value="ZnF_C2H2"/>
    <property type="match status" value="3"/>
</dbReference>
<organism evidence="2 3">
    <name type="scientific">Hydra vulgaris</name>
    <name type="common">Hydra</name>
    <name type="synonym">Hydra attenuata</name>
    <dbReference type="NCBI Taxonomy" id="6087"/>
    <lineage>
        <taxon>Eukaryota</taxon>
        <taxon>Metazoa</taxon>
        <taxon>Cnidaria</taxon>
        <taxon>Hydrozoa</taxon>
        <taxon>Hydroidolina</taxon>
        <taxon>Anthoathecata</taxon>
        <taxon>Aplanulata</taxon>
        <taxon>Hydridae</taxon>
        <taxon>Hydra</taxon>
    </lineage>
</organism>
<evidence type="ECO:0000313" key="3">
    <source>
        <dbReference type="RefSeq" id="XP_065668525.1"/>
    </source>
</evidence>
<proteinExistence type="predicted"/>
<dbReference type="Pfam" id="PF13676">
    <property type="entry name" value="TIR_2"/>
    <property type="match status" value="1"/>
</dbReference>
<dbReference type="Proteomes" id="UP001652625">
    <property type="component" value="Chromosome 12"/>
</dbReference>
<dbReference type="PROSITE" id="PS00028">
    <property type="entry name" value="ZINC_FINGER_C2H2_1"/>
    <property type="match status" value="1"/>
</dbReference>
<dbReference type="Pfam" id="PF12874">
    <property type="entry name" value="zf-met"/>
    <property type="match status" value="1"/>
</dbReference>
<dbReference type="PANTHER" id="PTHR47508:SF1">
    <property type="entry name" value="NON-SPECIFIC SERINE_THREONINE PROTEIN KINASE"/>
    <property type="match status" value="1"/>
</dbReference>
<evidence type="ECO:0000259" key="1">
    <source>
        <dbReference type="PROSITE" id="PS50104"/>
    </source>
</evidence>
<dbReference type="PROSITE" id="PS50104">
    <property type="entry name" value="TIR"/>
    <property type="match status" value="1"/>
</dbReference>
<dbReference type="PANTHER" id="PTHR47508">
    <property type="entry name" value="SAM DOMAIN-CONTAINING PROTEIN-RELATED"/>
    <property type="match status" value="1"/>
</dbReference>
<sequence>MGNTLHAGILCPNCKSEKLYPLRQSIEEITNHIKNCYKIKCPHCSQATTGFITGKELAEHIQRHHNTKVLCCPVCNLLVKNEECLIEHFLEVHQTKITCPICSKNMTDETDFIEHLEASHSRMFEKCSSDENTLNDKFERRKKEIMAGDRVLVLSEKLKWEYFPAIVKRLNEDSLTFEINGYDNESERTLDYFNLIEDKSPSETEIGIGSSILFAQGVYQDSKTGNEVQRWHEGSITNICTFADGSKSYEGHHTKSEKDGKCIDYLEYSPLFTNLSINELRIRQNVFEMIDRDNSPTTENEVFKNEIALTDIFFSYNIIDSYTAYKNGELENLTVPETYITNYSNMCDPYEIKSILIQAGYNVIDYTGVKKFDFKNVSSSIQKSKVFIACISDAYVKDESCKMQFEFAKTKLHKPVVPLVVGDGSFSWVMSVIGMLIAGELFIHFKEKATQNEKCSELLTTLSNLIKTNKNLEKNIDEPIDVFISYCWKNSYKAEEIKQIEQSNGSKFADPRLLKEMIKQLGYKVWIDIEQLSTANADSGLFGQITDGIKSAKVVIPCISDDYSKSANCRMEFQFALKSLNKTIIPVVVGKGNDWKLSVVGALLSSYDSQIINMQDVYDHKKLNKVFKKIKSELRHKISQKSSYDMMKFLSPISLKREIFNTFWKKSSVSRTPKVGDRVICHHVKWAYCMAKVVSYNNLTMKYTVDWEDGDFKRCEVLFNEVALDVAPEITDIGVGSTVIFPQGFYTKGNVIGVNRYHEGEITSVNVIGNTVYLNGHHSKGEDNGKWINYDEYNHNFNDLPLTCIRLPPTALETMYVGALHIISSSI</sequence>
<dbReference type="RefSeq" id="XP_065668525.1">
    <property type="nucleotide sequence ID" value="XM_065812453.1"/>
</dbReference>
<dbReference type="InterPro" id="IPR035897">
    <property type="entry name" value="Toll_tir_struct_dom_sf"/>
</dbReference>
<protein>
    <submittedName>
        <fullName evidence="3">Uncharacterized protein LOC124807920</fullName>
    </submittedName>
</protein>
<keyword evidence="2" id="KW-1185">Reference proteome</keyword>